<reference evidence="1" key="1">
    <citation type="journal article" date="2014" name="Int. J. Syst. Evol. Microbiol.">
        <title>Complete genome of a new Firmicutes species belonging to the dominant human colonic microbiota ('Ruminococcus bicirculans') reveals two chromosomes and a selective capacity to utilize plant glucans.</title>
        <authorList>
            <consortium name="NISC Comparative Sequencing Program"/>
            <person name="Wegmann U."/>
            <person name="Louis P."/>
            <person name="Goesmann A."/>
            <person name="Henrissat B."/>
            <person name="Duncan S.H."/>
            <person name="Flint H.J."/>
        </authorList>
    </citation>
    <scope>NUCLEOTIDE SEQUENCE</scope>
    <source>
        <strain evidence="1">NBRC 103855</strain>
    </source>
</reference>
<dbReference type="EMBL" id="BSNG01000003">
    <property type="protein sequence ID" value="GLQ11930.1"/>
    <property type="molecule type" value="Genomic_DNA"/>
</dbReference>
<dbReference type="Gene3D" id="3.40.50.880">
    <property type="match status" value="1"/>
</dbReference>
<name>A0ABQ5UJD0_9HYPH</name>
<evidence type="ECO:0000313" key="2">
    <source>
        <dbReference type="Proteomes" id="UP001161406"/>
    </source>
</evidence>
<dbReference type="InterPro" id="IPR017853">
    <property type="entry name" value="GH"/>
</dbReference>
<dbReference type="SUPFAM" id="SSF52317">
    <property type="entry name" value="Class I glutamine amidotransferase-like"/>
    <property type="match status" value="1"/>
</dbReference>
<dbReference type="InterPro" id="IPR028212">
    <property type="entry name" value="GHL6"/>
</dbReference>
<sequence length="731" mass="82333">MSAEPWYKTTLRWGQTNLVEIDPARYDAEWWREHWRKTKVQGVIVNAGGIVAYYPSKFPLHHRAEHLGERDLYGEIVKLAREEGLRVIARMDSNRVAEDFYEAHPEWICRKADGSPHKEAEKYVTCIGSEYYSKYLPSVMEEIIERSHPDGFSDNSWAGMPRTHICYCDNCKTQFKAYAGKELPKDHDWQDKSYRDWIRWNFERRTELWKLNNRVTRKAGGDECIWSGMIGGETLYNSARFIDLQQIMPEAAIVMLDHQRRNPHDGFEQNTEAGKRLHEMAGWNKLIPESMPQYQLGGPAVFRQASMPPAEVRLWSSSGFAGGIQPWWHHIGSMHEDRRQYKTAEPIFRWHEANQDVLVNRTLTPDVGIVWSQQNQDYFGRDFGRYATGTKTMVPYRGAVKAMDRHAIPYLPLHADDIAKAFGRVSVIILPNMGGLSDGQIAGIEAFVAAGGSVIATGDTSIANEHGDARSDFALGKLFGVHRGEGDKGGEGPVDSNIETYQRHSYLRLLPENRVGVYGSRDATAPSQAGQRHPVLHGLDDTDSLPFGGFLPMVTVDDGVEVLATYIPEYPIYPPETSWMREPRSTHAAITVKASASGGKLVWFVADIDRCFARDGQFEHALLLANAVRWALGDRAKVRVSGTKGVITAELYEQNGRHIMHLNNRLLLSNIPGRQYDLVPIGPVEVRLKTDSKASSVELRVAGRSVPTRRDGDALVFTVDSILDHEVAVIG</sequence>
<comment type="caution">
    <text evidence="1">The sequence shown here is derived from an EMBL/GenBank/DDBJ whole genome shotgun (WGS) entry which is preliminary data.</text>
</comment>
<gene>
    <name evidence="1" type="ORF">GCM10007913_38620</name>
</gene>
<keyword evidence="2" id="KW-1185">Reference proteome</keyword>
<organism evidence="1 2">
    <name type="scientific">Devosia yakushimensis</name>
    <dbReference type="NCBI Taxonomy" id="470028"/>
    <lineage>
        <taxon>Bacteria</taxon>
        <taxon>Pseudomonadati</taxon>
        <taxon>Pseudomonadota</taxon>
        <taxon>Alphaproteobacteria</taxon>
        <taxon>Hyphomicrobiales</taxon>
        <taxon>Devosiaceae</taxon>
        <taxon>Devosia</taxon>
    </lineage>
</organism>
<dbReference type="Pfam" id="PF14871">
    <property type="entry name" value="GHL6"/>
    <property type="match status" value="1"/>
</dbReference>
<proteinExistence type="predicted"/>
<evidence type="ECO:0008006" key="3">
    <source>
        <dbReference type="Google" id="ProtNLM"/>
    </source>
</evidence>
<dbReference type="Proteomes" id="UP001161406">
    <property type="component" value="Unassembled WGS sequence"/>
</dbReference>
<dbReference type="RefSeq" id="WP_284393660.1">
    <property type="nucleotide sequence ID" value="NZ_BSNG01000003.1"/>
</dbReference>
<protein>
    <recommendedName>
        <fullName evidence="3">Tat pathway signal protein</fullName>
    </recommendedName>
</protein>
<dbReference type="Gene3D" id="3.20.20.80">
    <property type="entry name" value="Glycosidases"/>
    <property type="match status" value="1"/>
</dbReference>
<evidence type="ECO:0000313" key="1">
    <source>
        <dbReference type="EMBL" id="GLQ11930.1"/>
    </source>
</evidence>
<reference evidence="1" key="2">
    <citation type="submission" date="2023-01" db="EMBL/GenBank/DDBJ databases">
        <title>Draft genome sequence of Devosia yakushimensis strain NBRC 103855.</title>
        <authorList>
            <person name="Sun Q."/>
            <person name="Mori K."/>
        </authorList>
    </citation>
    <scope>NUCLEOTIDE SEQUENCE</scope>
    <source>
        <strain evidence="1">NBRC 103855</strain>
    </source>
</reference>
<accession>A0ABQ5UJD0</accession>
<dbReference type="SUPFAM" id="SSF51445">
    <property type="entry name" value="(Trans)glycosidases"/>
    <property type="match status" value="1"/>
</dbReference>
<dbReference type="CDD" id="cd03143">
    <property type="entry name" value="A4_beta-galactosidase_middle_domain"/>
    <property type="match status" value="1"/>
</dbReference>
<dbReference type="InterPro" id="IPR029062">
    <property type="entry name" value="Class_I_gatase-like"/>
</dbReference>